<evidence type="ECO:0000313" key="2">
    <source>
        <dbReference type="Proteomes" id="UP000325598"/>
    </source>
</evidence>
<dbReference type="Proteomes" id="UP000325598">
    <property type="component" value="Unassembled WGS sequence"/>
</dbReference>
<name>A0A5J4LEH3_9ACTN</name>
<accession>A0A5J4LEH3</accession>
<proteinExistence type="predicted"/>
<gene>
    <name evidence="1" type="ORF">San01_23970</name>
</gene>
<protein>
    <submittedName>
        <fullName evidence="1">Uncharacterized protein</fullName>
    </submittedName>
</protein>
<organism evidence="1 2">
    <name type="scientific">Streptomyces angustmyceticus</name>
    <dbReference type="NCBI Taxonomy" id="285578"/>
    <lineage>
        <taxon>Bacteria</taxon>
        <taxon>Bacillati</taxon>
        <taxon>Actinomycetota</taxon>
        <taxon>Actinomycetes</taxon>
        <taxon>Kitasatosporales</taxon>
        <taxon>Streptomycetaceae</taxon>
        <taxon>Streptomyces</taxon>
    </lineage>
</organism>
<comment type="caution">
    <text evidence="1">The sequence shown here is derived from an EMBL/GenBank/DDBJ whole genome shotgun (WGS) entry which is preliminary data.</text>
</comment>
<dbReference type="AlphaFoldDB" id="A0A5J4LEH3"/>
<reference evidence="1 2" key="1">
    <citation type="submission" date="2019-10" db="EMBL/GenBank/DDBJ databases">
        <title>Whole genome shotgun sequence of Streptomyces angustmyceticus NBRC 3934.</title>
        <authorList>
            <person name="Hosoyama A."/>
            <person name="Ichikawa N."/>
            <person name="Kimura A."/>
            <person name="Kitahashi Y."/>
            <person name="Komaki H."/>
            <person name="Uohara A."/>
        </authorList>
    </citation>
    <scope>NUCLEOTIDE SEQUENCE [LARGE SCALE GENOMIC DNA]</scope>
    <source>
        <strain evidence="1 2">NBRC 3934</strain>
    </source>
</reference>
<dbReference type="EMBL" id="BLAG01000007">
    <property type="protein sequence ID" value="GES29910.1"/>
    <property type="molecule type" value="Genomic_DNA"/>
</dbReference>
<evidence type="ECO:0000313" key="1">
    <source>
        <dbReference type="EMBL" id="GES29910.1"/>
    </source>
</evidence>
<sequence>MAARWASSRGWVSSYGREGQLRASRDLGPEQRSAVTELTQRLTELIDEM</sequence>
<keyword evidence="2" id="KW-1185">Reference proteome</keyword>